<gene>
    <name evidence="3" type="ORF">ETU37_11930</name>
</gene>
<feature type="region of interest" description="Disordered" evidence="1">
    <location>
        <begin position="196"/>
        <end position="232"/>
    </location>
</feature>
<dbReference type="Proteomes" id="UP000291189">
    <property type="component" value="Unassembled WGS sequence"/>
</dbReference>
<dbReference type="RefSeq" id="WP_129987548.1">
    <property type="nucleotide sequence ID" value="NZ_SDPU01000022.1"/>
</dbReference>
<feature type="compositionally biased region" description="Basic and acidic residues" evidence="1">
    <location>
        <begin position="271"/>
        <end position="280"/>
    </location>
</feature>
<feature type="region of interest" description="Disordered" evidence="1">
    <location>
        <begin position="244"/>
        <end position="323"/>
    </location>
</feature>
<evidence type="ECO:0000313" key="3">
    <source>
        <dbReference type="EMBL" id="RYU11960.1"/>
    </source>
</evidence>
<dbReference type="InterPro" id="IPR021421">
    <property type="entry name" value="DUF3071"/>
</dbReference>
<proteinExistence type="predicted"/>
<organism evidence="3 4">
    <name type="scientific">Nocardioides iriomotensis</name>
    <dbReference type="NCBI Taxonomy" id="715784"/>
    <lineage>
        <taxon>Bacteria</taxon>
        <taxon>Bacillati</taxon>
        <taxon>Actinomycetota</taxon>
        <taxon>Actinomycetes</taxon>
        <taxon>Propionibacteriales</taxon>
        <taxon>Nocardioidaceae</taxon>
        <taxon>Nocardioides</taxon>
    </lineage>
</organism>
<name>A0A4Q5J0C4_9ACTN</name>
<evidence type="ECO:0000259" key="2">
    <source>
        <dbReference type="Pfam" id="PF11268"/>
    </source>
</evidence>
<feature type="compositionally biased region" description="Acidic residues" evidence="1">
    <location>
        <begin position="281"/>
        <end position="295"/>
    </location>
</feature>
<dbReference type="AlphaFoldDB" id="A0A4Q5J0C4"/>
<dbReference type="Pfam" id="PF11268">
    <property type="entry name" value="DUF3071"/>
    <property type="match status" value="1"/>
</dbReference>
<dbReference type="EMBL" id="SDPU01000022">
    <property type="protein sequence ID" value="RYU11960.1"/>
    <property type="molecule type" value="Genomic_DNA"/>
</dbReference>
<feature type="compositionally biased region" description="Low complexity" evidence="1">
    <location>
        <begin position="196"/>
        <end position="217"/>
    </location>
</feature>
<dbReference type="NCBIfam" id="NF040712">
    <property type="entry name" value="SepH"/>
    <property type="match status" value="1"/>
</dbReference>
<reference evidence="3 4" key="1">
    <citation type="submission" date="2019-01" db="EMBL/GenBank/DDBJ databases">
        <title>Nocardioides guangzhouensis sp. nov., an actinobacterium isolated from soil.</title>
        <authorList>
            <person name="Fu Y."/>
            <person name="Cai Y."/>
            <person name="Lin Z."/>
            <person name="Chen P."/>
        </authorList>
    </citation>
    <scope>NUCLEOTIDE SEQUENCE [LARGE SCALE GENOMIC DNA]</scope>
    <source>
        <strain evidence="3 4">NBRC 105384</strain>
    </source>
</reference>
<protein>
    <submittedName>
        <fullName evidence="3">DUF3071 domain-containing protein</fullName>
    </submittedName>
</protein>
<sequence>MEQQDLTLVGLTDDRTHLVLVSDSGTEFRLAADNKLRAALRGDHARLGQLEITMESALRPRDIQARIRAGETPESVAAAASTSLERIMGYATPVLAERAHIAERAQRASVRRKAGEGSSRLLGDAVAAHLRAQNVDPETVAWDSWRREDGRWTLVADYRLNGSGQHAEFVFDAAGRYVVPEDDDARRLVGEQVDAAPPAAPQATSSPAAAGGATGQQRRLSAVPSDDQLPLGEDALGMVRDEPAAAAPDERPESVHTDQADWIATQASERPAPRKPRDELIPEPEPEPEAEEEQPAEPKKKGRRGRASVPSWDEIMFGGGKGD</sequence>
<accession>A0A4Q5J0C4</accession>
<evidence type="ECO:0000256" key="1">
    <source>
        <dbReference type="SAM" id="MobiDB-lite"/>
    </source>
</evidence>
<keyword evidence="4" id="KW-1185">Reference proteome</keyword>
<evidence type="ECO:0000313" key="4">
    <source>
        <dbReference type="Proteomes" id="UP000291189"/>
    </source>
</evidence>
<dbReference type="InterPro" id="IPR047682">
    <property type="entry name" value="SepH-like"/>
</dbReference>
<comment type="caution">
    <text evidence="3">The sequence shown here is derived from an EMBL/GenBank/DDBJ whole genome shotgun (WGS) entry which is preliminary data.</text>
</comment>
<feature type="domain" description="DUF3071" evidence="2">
    <location>
        <begin position="4"/>
        <end position="171"/>
    </location>
</feature>
<dbReference type="OrthoDB" id="5180791at2"/>
<feature type="compositionally biased region" description="Basic and acidic residues" evidence="1">
    <location>
        <begin position="244"/>
        <end position="259"/>
    </location>
</feature>